<protein>
    <submittedName>
        <fullName evidence="2">Alpha-1,3-mannosyltransferase CMT1</fullName>
    </submittedName>
</protein>
<keyword evidence="2" id="KW-0808">Transferase</keyword>
<keyword evidence="1" id="KW-0472">Membrane</keyword>
<name>A0A1R0GX34_9FUNG</name>
<dbReference type="OrthoDB" id="262547at2759"/>
<comment type="caution">
    <text evidence="2">The sequence shown here is derived from an EMBL/GenBank/DDBJ whole genome shotgun (WGS) entry which is preliminary data.</text>
</comment>
<feature type="transmembrane region" description="Helical" evidence="1">
    <location>
        <begin position="7"/>
        <end position="26"/>
    </location>
</feature>
<dbReference type="EMBL" id="LSSL01002431">
    <property type="protein sequence ID" value="OLY81460.1"/>
    <property type="molecule type" value="Genomic_DNA"/>
</dbReference>
<dbReference type="GO" id="GO:0016757">
    <property type="term" value="F:glycosyltransferase activity"/>
    <property type="evidence" value="ECO:0007669"/>
    <property type="project" value="UniProtKB-KW"/>
</dbReference>
<evidence type="ECO:0000313" key="3">
    <source>
        <dbReference type="Proteomes" id="UP000187455"/>
    </source>
</evidence>
<dbReference type="InterPro" id="IPR021047">
    <property type="entry name" value="Mannosyltransferase_CMT1"/>
</dbReference>
<reference evidence="2 3" key="1">
    <citation type="journal article" date="2016" name="Mol. Biol. Evol.">
        <title>Genome-Wide Survey of Gut Fungi (Harpellales) Reveals the First Horizontally Transferred Ubiquitin Gene from a Mosquito Host.</title>
        <authorList>
            <person name="Wang Y."/>
            <person name="White M.M."/>
            <person name="Kvist S."/>
            <person name="Moncalvo J.M."/>
        </authorList>
    </citation>
    <scope>NUCLEOTIDE SEQUENCE [LARGE SCALE GENOMIC DNA]</scope>
    <source>
        <strain evidence="2 3">ALG-7-W6</strain>
    </source>
</reference>
<sequence>MKRATTSIFIKIIVLIVSMFYIIYFLRTPRVDDYSPKNLEKLVDTELDSSPICKTKTRGLFDRHLERDGRYEYLKWNTTEYEVRRSDLLLIDKLILDNGVRPKDTRSKRKYFFSMNLFNNEEVIPHLIQELLLVIKFLGAKNVFLSIYENGSNDQTKEMLGNLKTYLKSMDVRNNIVVDDEPRPKSYHRIDYLASVRNKALAPLWTDEKKGLLYDKVVFMNDVYFCRNDILELIYQSDFQVADLVAPLDVRSDNEAPPNLFFRDDWVARDLKGELFNRDLDKGPNHSESRIRNRNFLPFQVQCSWNGAVVINSKAFYGKNAIKFRRSDKKTSECSASECSLFCNDMWRAGMRRLIVAPKVLVSYKIKTAKLLDSRRVLALNTTTKLVERVKYIDGPTDIVCREMVGDNLLHPDMPDRKIKYTDDDTKVY</sequence>
<keyword evidence="1" id="KW-0812">Transmembrane</keyword>
<proteinExistence type="predicted"/>
<dbReference type="PANTHER" id="PTHR34144">
    <property type="entry name" value="CHROMOSOME 8, WHOLE GENOME SHOTGUN SEQUENCE"/>
    <property type="match status" value="1"/>
</dbReference>
<gene>
    <name evidence="2" type="ORF">AYI68_g4435</name>
</gene>
<dbReference type="Proteomes" id="UP000187455">
    <property type="component" value="Unassembled WGS sequence"/>
</dbReference>
<evidence type="ECO:0000313" key="2">
    <source>
        <dbReference type="EMBL" id="OLY81460.1"/>
    </source>
</evidence>
<evidence type="ECO:0000256" key="1">
    <source>
        <dbReference type="SAM" id="Phobius"/>
    </source>
</evidence>
<accession>A0A1R0GX34</accession>
<keyword evidence="2" id="KW-0328">Glycosyltransferase</keyword>
<dbReference type="PANTHER" id="PTHR34144:SF7">
    <property type="entry name" value="EXPORT PROTEIN (CAP59), PUTATIVE (AFU_ORTHOLOGUE AFUA_7G05020)-RELATED"/>
    <property type="match status" value="1"/>
</dbReference>
<dbReference type="AlphaFoldDB" id="A0A1R0GX34"/>
<dbReference type="Pfam" id="PF11735">
    <property type="entry name" value="CAP59_mtransfer"/>
    <property type="match status" value="1"/>
</dbReference>
<organism evidence="2 3">
    <name type="scientific">Smittium mucronatum</name>
    <dbReference type="NCBI Taxonomy" id="133383"/>
    <lineage>
        <taxon>Eukaryota</taxon>
        <taxon>Fungi</taxon>
        <taxon>Fungi incertae sedis</taxon>
        <taxon>Zoopagomycota</taxon>
        <taxon>Kickxellomycotina</taxon>
        <taxon>Harpellomycetes</taxon>
        <taxon>Harpellales</taxon>
        <taxon>Legeriomycetaceae</taxon>
        <taxon>Smittium</taxon>
    </lineage>
</organism>
<keyword evidence="1" id="KW-1133">Transmembrane helix</keyword>
<keyword evidence="3" id="KW-1185">Reference proteome</keyword>